<evidence type="ECO:0000313" key="3">
    <source>
        <dbReference type="Proteomes" id="UP001596514"/>
    </source>
</evidence>
<comment type="caution">
    <text evidence="2">The sequence shown here is derived from an EMBL/GenBank/DDBJ whole genome shotgun (WGS) entry which is preliminary data.</text>
</comment>
<name>A0ABW2SX25_9ACTN</name>
<reference evidence="3" key="1">
    <citation type="journal article" date="2019" name="Int. J. Syst. Evol. Microbiol.">
        <title>The Global Catalogue of Microorganisms (GCM) 10K type strain sequencing project: providing services to taxonomists for standard genome sequencing and annotation.</title>
        <authorList>
            <consortium name="The Broad Institute Genomics Platform"/>
            <consortium name="The Broad Institute Genome Sequencing Center for Infectious Disease"/>
            <person name="Wu L."/>
            <person name="Ma J."/>
        </authorList>
    </citation>
    <scope>NUCLEOTIDE SEQUENCE [LARGE SCALE GENOMIC DNA]</scope>
    <source>
        <strain evidence="3">JCM 10083</strain>
    </source>
</reference>
<gene>
    <name evidence="2" type="ORF">ACFQVD_11300</name>
</gene>
<keyword evidence="3" id="KW-1185">Reference proteome</keyword>
<accession>A0ABW2SX25</accession>
<dbReference type="InterPro" id="IPR038717">
    <property type="entry name" value="Tc1-like_DDE_dom"/>
</dbReference>
<dbReference type="Proteomes" id="UP001596514">
    <property type="component" value="Unassembled WGS sequence"/>
</dbReference>
<feature type="domain" description="Tc1-like transposase DDE" evidence="1">
    <location>
        <begin position="19"/>
        <end position="127"/>
    </location>
</feature>
<proteinExistence type="predicted"/>
<organism evidence="2 3">
    <name type="scientific">Streptosporangium amethystogenes subsp. fukuiense</name>
    <dbReference type="NCBI Taxonomy" id="698418"/>
    <lineage>
        <taxon>Bacteria</taxon>
        <taxon>Bacillati</taxon>
        <taxon>Actinomycetota</taxon>
        <taxon>Actinomycetes</taxon>
        <taxon>Streptosporangiales</taxon>
        <taxon>Streptosporangiaceae</taxon>
        <taxon>Streptosporangium</taxon>
    </lineage>
</organism>
<dbReference type="RefSeq" id="WP_343978894.1">
    <property type="nucleotide sequence ID" value="NZ_BAAAGK010000173.1"/>
</dbReference>
<dbReference type="Pfam" id="PF13358">
    <property type="entry name" value="DDE_3"/>
    <property type="match status" value="1"/>
</dbReference>
<protein>
    <submittedName>
        <fullName evidence="2">Transposase</fullName>
    </submittedName>
</protein>
<evidence type="ECO:0000259" key="1">
    <source>
        <dbReference type="Pfam" id="PF13358"/>
    </source>
</evidence>
<dbReference type="EMBL" id="JBHTEE010000001">
    <property type="protein sequence ID" value="MFC7600682.1"/>
    <property type="molecule type" value="Genomic_DNA"/>
</dbReference>
<sequence length="134" mass="14827">MRTFFPAICLQARRRGALVLFADEMSMRVDHRGGTTWGVAGRTLSVHAGAERQSVKMFSAVGVDGTLRYRLGYGSMDRWAFIEFCAHLLRTVTGLIFLMVGGSSIHTARAVGDFVAHTGGRLRLFFLRRLSTST</sequence>
<evidence type="ECO:0000313" key="2">
    <source>
        <dbReference type="EMBL" id="MFC7600682.1"/>
    </source>
</evidence>